<keyword evidence="3" id="KW-0393">Immunoglobulin domain</keyword>
<accession>A0ABQ9HX65</accession>
<dbReference type="CDD" id="cd00096">
    <property type="entry name" value="Ig"/>
    <property type="match status" value="1"/>
</dbReference>
<reference evidence="6 7" key="1">
    <citation type="submission" date="2023-02" db="EMBL/GenBank/DDBJ databases">
        <title>LHISI_Scaffold_Assembly.</title>
        <authorList>
            <person name="Stuart O.P."/>
            <person name="Cleave R."/>
            <person name="Magrath M.J.L."/>
            <person name="Mikheyev A.S."/>
        </authorList>
    </citation>
    <scope>NUCLEOTIDE SEQUENCE [LARGE SCALE GENOMIC DNA]</scope>
    <source>
        <strain evidence="6">Daus_M_001</strain>
        <tissue evidence="6">Leg muscle</tissue>
    </source>
</reference>
<keyword evidence="4" id="KW-0812">Transmembrane</keyword>
<dbReference type="InterPro" id="IPR050958">
    <property type="entry name" value="Cell_Adh-Cytoskel_Orgn"/>
</dbReference>
<evidence type="ECO:0000313" key="7">
    <source>
        <dbReference type="Proteomes" id="UP001159363"/>
    </source>
</evidence>
<comment type="caution">
    <text evidence="6">The sequence shown here is derived from an EMBL/GenBank/DDBJ whole genome shotgun (WGS) entry which is preliminary data.</text>
</comment>
<dbReference type="Proteomes" id="UP001159363">
    <property type="component" value="Chromosome 3"/>
</dbReference>
<dbReference type="InterPro" id="IPR007110">
    <property type="entry name" value="Ig-like_dom"/>
</dbReference>
<dbReference type="PANTHER" id="PTHR45080:SF8">
    <property type="entry name" value="IG-LIKE DOMAIN-CONTAINING PROTEIN"/>
    <property type="match status" value="1"/>
</dbReference>
<keyword evidence="7" id="KW-1185">Reference proteome</keyword>
<proteinExistence type="predicted"/>
<dbReference type="InterPro" id="IPR003598">
    <property type="entry name" value="Ig_sub2"/>
</dbReference>
<name>A0ABQ9HX65_9NEOP</name>
<keyword evidence="4" id="KW-0472">Membrane</keyword>
<dbReference type="PROSITE" id="PS50835">
    <property type="entry name" value="IG_LIKE"/>
    <property type="match status" value="1"/>
</dbReference>
<feature type="domain" description="Ig-like" evidence="5">
    <location>
        <begin position="123"/>
        <end position="236"/>
    </location>
</feature>
<feature type="transmembrane region" description="Helical" evidence="4">
    <location>
        <begin position="13"/>
        <end position="43"/>
    </location>
</feature>
<dbReference type="InterPro" id="IPR013098">
    <property type="entry name" value="Ig_I-set"/>
</dbReference>
<evidence type="ECO:0000256" key="1">
    <source>
        <dbReference type="ARBA" id="ARBA00022729"/>
    </source>
</evidence>
<dbReference type="InterPro" id="IPR036179">
    <property type="entry name" value="Ig-like_dom_sf"/>
</dbReference>
<dbReference type="SUPFAM" id="SSF48726">
    <property type="entry name" value="Immunoglobulin"/>
    <property type="match status" value="1"/>
</dbReference>
<keyword evidence="1" id="KW-0732">Signal</keyword>
<evidence type="ECO:0000256" key="3">
    <source>
        <dbReference type="ARBA" id="ARBA00023319"/>
    </source>
</evidence>
<gene>
    <name evidence="6" type="ORF">PR048_008458</name>
</gene>
<keyword evidence="2" id="KW-1015">Disulfide bond</keyword>
<evidence type="ECO:0000259" key="5">
    <source>
        <dbReference type="PROSITE" id="PS50835"/>
    </source>
</evidence>
<evidence type="ECO:0000256" key="4">
    <source>
        <dbReference type="SAM" id="Phobius"/>
    </source>
</evidence>
<organism evidence="6 7">
    <name type="scientific">Dryococelus australis</name>
    <dbReference type="NCBI Taxonomy" id="614101"/>
    <lineage>
        <taxon>Eukaryota</taxon>
        <taxon>Metazoa</taxon>
        <taxon>Ecdysozoa</taxon>
        <taxon>Arthropoda</taxon>
        <taxon>Hexapoda</taxon>
        <taxon>Insecta</taxon>
        <taxon>Pterygota</taxon>
        <taxon>Neoptera</taxon>
        <taxon>Polyneoptera</taxon>
        <taxon>Phasmatodea</taxon>
        <taxon>Verophasmatodea</taxon>
        <taxon>Anareolatae</taxon>
        <taxon>Phasmatidae</taxon>
        <taxon>Eurycanthinae</taxon>
        <taxon>Dryococelus</taxon>
    </lineage>
</organism>
<keyword evidence="4" id="KW-1133">Transmembrane helix</keyword>
<evidence type="ECO:0000256" key="2">
    <source>
        <dbReference type="ARBA" id="ARBA00023157"/>
    </source>
</evidence>
<dbReference type="Pfam" id="PF07679">
    <property type="entry name" value="I-set"/>
    <property type="match status" value="1"/>
</dbReference>
<dbReference type="Gene3D" id="2.60.40.10">
    <property type="entry name" value="Immunoglobulins"/>
    <property type="match status" value="1"/>
</dbReference>
<sequence length="240" mass="27642">MNILCVTNVNKHMLIYCGVSCVFFRVIMKCCALTLLLLLLLVWGGPRGAHGRKGRGRGRTKSKVQIGLPITGQYRDPESDQYYNNNNVIWSSIRMKGQEKRKIPEKTRRPVVSYGTIPKCENPRVTQPGIEPGLPWWEGAKILVASHFDYEYTLGHKIAFMCVARGSPRPQITWFKDGIELYAHSYLHIHEWKMEEDKVKSKLEIDPATQMDAGLYECYADNMYSIDRRSFKTDFSIVFD</sequence>
<protein>
    <recommendedName>
        <fullName evidence="5">Ig-like domain-containing protein</fullName>
    </recommendedName>
</protein>
<dbReference type="InterPro" id="IPR013783">
    <property type="entry name" value="Ig-like_fold"/>
</dbReference>
<evidence type="ECO:0000313" key="6">
    <source>
        <dbReference type="EMBL" id="KAJ8888964.1"/>
    </source>
</evidence>
<dbReference type="PANTHER" id="PTHR45080">
    <property type="entry name" value="CONTACTIN 5"/>
    <property type="match status" value="1"/>
</dbReference>
<dbReference type="SMART" id="SM00408">
    <property type="entry name" value="IGc2"/>
    <property type="match status" value="1"/>
</dbReference>
<dbReference type="EMBL" id="JARBHB010000003">
    <property type="protein sequence ID" value="KAJ8888964.1"/>
    <property type="molecule type" value="Genomic_DNA"/>
</dbReference>